<feature type="region of interest" description="Disordered" evidence="1">
    <location>
        <begin position="384"/>
        <end position="407"/>
    </location>
</feature>
<comment type="caution">
    <text evidence="2">The sequence shown here is derived from an EMBL/GenBank/DDBJ whole genome shotgun (WGS) entry which is preliminary data.</text>
</comment>
<name>A0ABT4TFM2_9ACTN</name>
<protein>
    <recommendedName>
        <fullName evidence="4">ATP-binding protein</fullName>
    </recommendedName>
</protein>
<feature type="compositionally biased region" description="Basic and acidic residues" evidence="1">
    <location>
        <begin position="384"/>
        <end position="393"/>
    </location>
</feature>
<evidence type="ECO:0008006" key="4">
    <source>
        <dbReference type="Google" id="ProtNLM"/>
    </source>
</evidence>
<dbReference type="Proteomes" id="UP001165685">
    <property type="component" value="Unassembled WGS sequence"/>
</dbReference>
<reference evidence="2" key="1">
    <citation type="submission" date="2023-01" db="EMBL/GenBank/DDBJ databases">
        <title>Draft genome sequence of Nocardiopsis sp. LSu2-4 isolated from halophytes.</title>
        <authorList>
            <person name="Duangmal K."/>
            <person name="Chantavorakit T."/>
        </authorList>
    </citation>
    <scope>NUCLEOTIDE SEQUENCE</scope>
    <source>
        <strain evidence="2">LSu2-4</strain>
    </source>
</reference>
<dbReference type="RefSeq" id="WP_270675811.1">
    <property type="nucleotide sequence ID" value="NZ_JAQFWP010000003.1"/>
</dbReference>
<organism evidence="2 3">
    <name type="scientific">Nocardiopsis suaedae</name>
    <dbReference type="NCBI Taxonomy" id="3018444"/>
    <lineage>
        <taxon>Bacteria</taxon>
        <taxon>Bacillati</taxon>
        <taxon>Actinomycetota</taxon>
        <taxon>Actinomycetes</taxon>
        <taxon>Streptosporangiales</taxon>
        <taxon>Nocardiopsidaceae</taxon>
        <taxon>Nocardiopsis</taxon>
    </lineage>
</organism>
<evidence type="ECO:0000313" key="2">
    <source>
        <dbReference type="EMBL" id="MDA2803386.1"/>
    </source>
</evidence>
<evidence type="ECO:0000313" key="3">
    <source>
        <dbReference type="Proteomes" id="UP001165685"/>
    </source>
</evidence>
<keyword evidence="3" id="KW-1185">Reference proteome</keyword>
<evidence type="ECO:0000256" key="1">
    <source>
        <dbReference type="SAM" id="MobiDB-lite"/>
    </source>
</evidence>
<sequence>MRNSSSNTVAKTLIQAGAARDIFVGAHPPPPRDGDQEAEAALAAAVPVARADPRRLGVHPAPAGPDGSRISPYVRRDRDGEIEQAVVAAKATGGVVLMVGDSAAGKSRSLLHALASNMPHRHLVAPPPGTALDTLAQRLTSPPYLFDSGVVVWLDDVDRFLEDEAAHLTETTLSLLTRRRTVVAMTLRTEYLDTHRLPFSAQAHAAPRPRRTVDLLRRLDPIVLERTWSAEETERAAEHGDARLRGAAHTARHGVHGVAEHLAAGPLLLQVWRDANRCTGSGGHPRGRAVVAAAIDLTRTGLASGVSADLLRRTHGAYLQDAAALRPEGFDEALSWAQQVRLGASGLLVPADVDGGLWHPFDYLVESAQGPVLDEAPMAACERRPHPCDDGRSLRAAGAARSGHRRR</sequence>
<accession>A0ABT4TFM2</accession>
<dbReference type="EMBL" id="JAQFWP010000003">
    <property type="protein sequence ID" value="MDA2803386.1"/>
    <property type="molecule type" value="Genomic_DNA"/>
</dbReference>
<proteinExistence type="predicted"/>
<gene>
    <name evidence="2" type="ORF">O4U47_02575</name>
</gene>